<dbReference type="GO" id="GO:0000492">
    <property type="term" value="P:box C/D snoRNP assembly"/>
    <property type="evidence" value="ECO:0000318"/>
    <property type="project" value="GO_Central"/>
</dbReference>
<dbReference type="InterPro" id="IPR027921">
    <property type="entry name" value="NOPCHAP1"/>
</dbReference>
<dbReference type="STRING" id="29655.A0A0K9PKZ6"/>
<dbReference type="GO" id="GO:0062064">
    <property type="term" value="F:box C/D methylation guide snoRNP complex binding"/>
    <property type="evidence" value="ECO:0000318"/>
    <property type="project" value="GO_Central"/>
</dbReference>
<feature type="region of interest" description="Disordered" evidence="1">
    <location>
        <begin position="170"/>
        <end position="193"/>
    </location>
</feature>
<comment type="caution">
    <text evidence="2">The sequence shown here is derived from an EMBL/GenBank/DDBJ whole genome shotgun (WGS) entry which is preliminary data.</text>
</comment>
<accession>A0A0K9PKZ6</accession>
<evidence type="ECO:0000256" key="1">
    <source>
        <dbReference type="SAM" id="MobiDB-lite"/>
    </source>
</evidence>
<sequence>MVKPTSKELLEFENQNHSSICDQSNLLICKNDSPIRRRHGKRLANDLIDGGGVLEKPNITLVPKSGVLGKVKDFLGVMDEANKKLQVGGNPSSSSYDIKAIPLSGLENIRVEDSSIGIDDDDVDDESEEYIEMDLFLGVADLRTPEAVAAAEAAVGSPMLSVANTDIIKKEKKKSNQASNEKRKKTPKIVVLD</sequence>
<dbReference type="Proteomes" id="UP000036987">
    <property type="component" value="Unassembled WGS sequence"/>
</dbReference>
<reference evidence="3" key="1">
    <citation type="journal article" date="2016" name="Nature">
        <title>The genome of the seagrass Zostera marina reveals angiosperm adaptation to the sea.</title>
        <authorList>
            <person name="Olsen J.L."/>
            <person name="Rouze P."/>
            <person name="Verhelst B."/>
            <person name="Lin Y.-C."/>
            <person name="Bayer T."/>
            <person name="Collen J."/>
            <person name="Dattolo E."/>
            <person name="De Paoli E."/>
            <person name="Dittami S."/>
            <person name="Maumus F."/>
            <person name="Michel G."/>
            <person name="Kersting A."/>
            <person name="Lauritano C."/>
            <person name="Lohaus R."/>
            <person name="Toepel M."/>
            <person name="Tonon T."/>
            <person name="Vanneste K."/>
            <person name="Amirebrahimi M."/>
            <person name="Brakel J."/>
            <person name="Bostroem C."/>
            <person name="Chovatia M."/>
            <person name="Grimwood J."/>
            <person name="Jenkins J.W."/>
            <person name="Jueterbock A."/>
            <person name="Mraz A."/>
            <person name="Stam W.T."/>
            <person name="Tice H."/>
            <person name="Bornberg-Bauer E."/>
            <person name="Green P.J."/>
            <person name="Pearson G.A."/>
            <person name="Procaccini G."/>
            <person name="Duarte C.M."/>
            <person name="Schmutz J."/>
            <person name="Reusch T.B.H."/>
            <person name="Van de Peer Y."/>
        </authorList>
    </citation>
    <scope>NUCLEOTIDE SEQUENCE [LARGE SCALE GENOMIC DNA]</scope>
    <source>
        <strain evidence="3">cv. Finnish</strain>
    </source>
</reference>
<evidence type="ECO:0000313" key="2">
    <source>
        <dbReference type="EMBL" id="KMZ68925.1"/>
    </source>
</evidence>
<dbReference type="OMA" id="ICKNDSP"/>
<dbReference type="AlphaFoldDB" id="A0A0K9PKZ6"/>
<keyword evidence="3" id="KW-1185">Reference proteome</keyword>
<dbReference type="Pfam" id="PF15370">
    <property type="entry name" value="NOPCHAP1"/>
    <property type="match status" value="1"/>
</dbReference>
<evidence type="ECO:0000313" key="3">
    <source>
        <dbReference type="Proteomes" id="UP000036987"/>
    </source>
</evidence>
<gene>
    <name evidence="2" type="ORF">ZOSMA_226G00270</name>
</gene>
<dbReference type="PANTHER" id="PTHR28674">
    <property type="entry name" value="SIMILAR TO DNA SEGMENT, CHR 10, WAYNE STATE UNIVERSITY 102,-EXPRESSED"/>
    <property type="match status" value="1"/>
</dbReference>
<proteinExistence type="predicted"/>
<dbReference type="OrthoDB" id="1112980at2759"/>
<protein>
    <submittedName>
        <fullName evidence="2">Uncharacterized protein</fullName>
    </submittedName>
</protein>
<dbReference type="EMBL" id="LFYR01000804">
    <property type="protein sequence ID" value="KMZ68925.1"/>
    <property type="molecule type" value="Genomic_DNA"/>
</dbReference>
<organism evidence="2 3">
    <name type="scientific">Zostera marina</name>
    <name type="common">Eelgrass</name>
    <dbReference type="NCBI Taxonomy" id="29655"/>
    <lineage>
        <taxon>Eukaryota</taxon>
        <taxon>Viridiplantae</taxon>
        <taxon>Streptophyta</taxon>
        <taxon>Embryophyta</taxon>
        <taxon>Tracheophyta</taxon>
        <taxon>Spermatophyta</taxon>
        <taxon>Magnoliopsida</taxon>
        <taxon>Liliopsida</taxon>
        <taxon>Zosteraceae</taxon>
        <taxon>Zostera</taxon>
    </lineage>
</organism>
<name>A0A0K9PKZ6_ZOSMR</name>
<dbReference type="PANTHER" id="PTHR28674:SF1">
    <property type="entry name" value="NOP PROTEIN CHAPERONE 1"/>
    <property type="match status" value="1"/>
</dbReference>